<dbReference type="SMART" id="SM00934">
    <property type="entry name" value="OMPdecase"/>
    <property type="match status" value="1"/>
</dbReference>
<comment type="function">
    <text evidence="1 6">Catalyzes the decarboxylation of orotidine 5'-monophosphate (OMP) to uridine 5'-monophosphate (UMP).</text>
</comment>
<reference evidence="10" key="1">
    <citation type="submission" date="2022-10" db="EMBL/GenBank/DDBJ databases">
        <authorList>
            <person name="Koch H."/>
        </authorList>
    </citation>
    <scope>NUCLEOTIDE SEQUENCE</scope>
    <source>
        <strain evidence="10">DNF</strain>
    </source>
</reference>
<feature type="binding site" evidence="6 8">
    <location>
        <position position="214"/>
    </location>
    <ligand>
        <name>substrate</name>
    </ligand>
</feature>
<dbReference type="NCBIfam" id="TIGR01740">
    <property type="entry name" value="pyrF"/>
    <property type="match status" value="1"/>
</dbReference>
<feature type="binding site" evidence="6">
    <location>
        <begin position="65"/>
        <end position="74"/>
    </location>
    <ligand>
        <name>substrate</name>
    </ligand>
</feature>
<dbReference type="InterPro" id="IPR047596">
    <property type="entry name" value="OMPdecase_bac"/>
</dbReference>
<dbReference type="EC" id="4.1.1.23" evidence="6"/>
<gene>
    <name evidence="6" type="primary">pyrF</name>
    <name evidence="10" type="ORF">DNFV4_04488</name>
</gene>
<organism evidence="10 11">
    <name type="scientific">Nitrospira tepida</name>
    <dbReference type="NCBI Taxonomy" id="2973512"/>
    <lineage>
        <taxon>Bacteria</taxon>
        <taxon>Pseudomonadati</taxon>
        <taxon>Nitrospirota</taxon>
        <taxon>Nitrospiria</taxon>
        <taxon>Nitrospirales</taxon>
        <taxon>Nitrospiraceae</taxon>
        <taxon>Nitrospira</taxon>
    </lineage>
</organism>
<dbReference type="InterPro" id="IPR001754">
    <property type="entry name" value="OMPdeCOase_dom"/>
</dbReference>
<name>A0AA86N3M8_9BACT</name>
<dbReference type="InterPro" id="IPR014732">
    <property type="entry name" value="OMPdecase"/>
</dbReference>
<dbReference type="GO" id="GO:0006207">
    <property type="term" value="P:'de novo' pyrimidine nucleobase biosynthetic process"/>
    <property type="evidence" value="ECO:0007669"/>
    <property type="project" value="InterPro"/>
</dbReference>
<dbReference type="Gene3D" id="3.20.20.70">
    <property type="entry name" value="Aldolase class I"/>
    <property type="match status" value="1"/>
</dbReference>
<evidence type="ECO:0000259" key="9">
    <source>
        <dbReference type="SMART" id="SM00934"/>
    </source>
</evidence>
<evidence type="ECO:0000256" key="7">
    <source>
        <dbReference type="PIRSR" id="PIRSR614732-1"/>
    </source>
</evidence>
<evidence type="ECO:0000256" key="6">
    <source>
        <dbReference type="HAMAP-Rule" id="MF_01200"/>
    </source>
</evidence>
<evidence type="ECO:0000256" key="1">
    <source>
        <dbReference type="ARBA" id="ARBA00002356"/>
    </source>
</evidence>
<dbReference type="KEGG" id="nti:DNFV4_04488"/>
<evidence type="ECO:0000256" key="2">
    <source>
        <dbReference type="ARBA" id="ARBA00004861"/>
    </source>
</evidence>
<comment type="subunit">
    <text evidence="6">Homodimer.</text>
</comment>
<feature type="active site" description="Proton donor" evidence="6">
    <location>
        <position position="67"/>
    </location>
</feature>
<feature type="binding site" evidence="6 8">
    <location>
        <position position="16"/>
    </location>
    <ligand>
        <name>substrate</name>
    </ligand>
</feature>
<keyword evidence="5 6" id="KW-0456">Lyase</keyword>
<dbReference type="PANTHER" id="PTHR32119">
    <property type="entry name" value="OROTIDINE 5'-PHOSPHATE DECARBOXYLASE"/>
    <property type="match status" value="1"/>
</dbReference>
<protein>
    <recommendedName>
        <fullName evidence="6">Orotidine 5'-phosphate decarboxylase</fullName>
        <ecNumber evidence="6">4.1.1.23</ecNumber>
    </recommendedName>
    <alternativeName>
        <fullName evidence="6">OMP decarboxylase</fullName>
        <shortName evidence="6">OMPDCase</shortName>
        <shortName evidence="6">OMPdecase</shortName>
    </alternativeName>
</protein>
<comment type="similarity">
    <text evidence="6">Belongs to the OMP decarboxylase family. Type 1 subfamily.</text>
</comment>
<dbReference type="GO" id="GO:0004590">
    <property type="term" value="F:orotidine-5'-phosphate decarboxylase activity"/>
    <property type="evidence" value="ECO:0007669"/>
    <property type="project" value="UniProtKB-UniRule"/>
</dbReference>
<sequence>MTAQFQVRDRLILALDVPSAEAGIRLVEKIGESVSFVKVGLELFTAAGPEFVHRLRQQGKRVFLDLKFLDIEETVRRATAQVAMMGVDFLTVHANRKALTAAVRGRSQVPNSALKILAVTVLTNYDSQDLREMGIQHSVAELVTARAALAAEVGCEGVVASGEEPQAIRQRVGDKLVIVTPGIRPAGVETGDHARATTPAQAIAAGSDYLVVGRPIRDASDPRAAAEAILAEMQRAFDARSARKGAEC</sequence>
<dbReference type="GO" id="GO:0044205">
    <property type="term" value="P:'de novo' UMP biosynthetic process"/>
    <property type="evidence" value="ECO:0007669"/>
    <property type="project" value="UniProtKB-UniRule"/>
</dbReference>
<feature type="binding site" evidence="6 8">
    <location>
        <position position="38"/>
    </location>
    <ligand>
        <name>substrate</name>
    </ligand>
</feature>
<dbReference type="InterPro" id="IPR011060">
    <property type="entry name" value="RibuloseP-bd_barrel"/>
</dbReference>
<keyword evidence="11" id="KW-1185">Reference proteome</keyword>
<dbReference type="InterPro" id="IPR013785">
    <property type="entry name" value="Aldolase_TIM"/>
</dbReference>
<feature type="active site" description="For OMPdecase activity" evidence="7">
    <location>
        <position position="65"/>
    </location>
</feature>
<dbReference type="Proteomes" id="UP001179121">
    <property type="component" value="Chromosome"/>
</dbReference>
<accession>A0AA86N3M8</accession>
<dbReference type="CDD" id="cd04725">
    <property type="entry name" value="OMP_decarboxylase_like"/>
    <property type="match status" value="1"/>
</dbReference>
<dbReference type="AlphaFoldDB" id="A0AA86N3M8"/>
<proteinExistence type="inferred from homology"/>
<dbReference type="GO" id="GO:0005829">
    <property type="term" value="C:cytosol"/>
    <property type="evidence" value="ECO:0007669"/>
    <property type="project" value="TreeGrafter"/>
</dbReference>
<evidence type="ECO:0000256" key="3">
    <source>
        <dbReference type="ARBA" id="ARBA00022793"/>
    </source>
</evidence>
<evidence type="ECO:0000313" key="11">
    <source>
        <dbReference type="Proteomes" id="UP001179121"/>
    </source>
</evidence>
<dbReference type="PANTHER" id="PTHR32119:SF2">
    <property type="entry name" value="OROTIDINE 5'-PHOSPHATE DECARBOXYLASE"/>
    <property type="match status" value="1"/>
</dbReference>
<dbReference type="SUPFAM" id="SSF51366">
    <property type="entry name" value="Ribulose-phoshate binding barrel"/>
    <property type="match status" value="1"/>
</dbReference>
<feature type="active site" description="For OMPdecase activity" evidence="7">
    <location>
        <position position="67"/>
    </location>
</feature>
<feature type="binding site" evidence="6 8">
    <location>
        <position position="184"/>
    </location>
    <ligand>
        <name>substrate</name>
    </ligand>
</feature>
<feature type="active site" description="For OMPdecase activity" evidence="7">
    <location>
        <position position="70"/>
    </location>
</feature>
<comment type="pathway">
    <text evidence="2 6">Pyrimidine metabolism; UMP biosynthesis via de novo pathway; UMP from orotate: step 2/2.</text>
</comment>
<evidence type="ECO:0000256" key="5">
    <source>
        <dbReference type="ARBA" id="ARBA00023239"/>
    </source>
</evidence>
<keyword evidence="3 6" id="KW-0210">Decarboxylase</keyword>
<dbReference type="Pfam" id="PF00215">
    <property type="entry name" value="OMPdecase"/>
    <property type="match status" value="1"/>
</dbReference>
<dbReference type="HAMAP" id="MF_01200_B">
    <property type="entry name" value="OMPdecase_type1_B"/>
    <property type="match status" value="1"/>
</dbReference>
<dbReference type="NCBIfam" id="NF001273">
    <property type="entry name" value="PRK00230.1"/>
    <property type="match status" value="1"/>
</dbReference>
<keyword evidence="4 6" id="KW-0665">Pyrimidine biosynthesis</keyword>
<evidence type="ECO:0000256" key="4">
    <source>
        <dbReference type="ARBA" id="ARBA00022975"/>
    </source>
</evidence>
<comment type="catalytic activity">
    <reaction evidence="6">
        <text>orotidine 5'-phosphate + H(+) = UMP + CO2</text>
        <dbReference type="Rhea" id="RHEA:11596"/>
        <dbReference type="ChEBI" id="CHEBI:15378"/>
        <dbReference type="ChEBI" id="CHEBI:16526"/>
        <dbReference type="ChEBI" id="CHEBI:57538"/>
        <dbReference type="ChEBI" id="CHEBI:57865"/>
        <dbReference type="EC" id="4.1.1.23"/>
    </reaction>
</comment>
<comment type="caution">
    <text evidence="6">Lacks conserved residue(s) required for the propagation of feature annotation.</text>
</comment>
<feature type="binding site" evidence="6 8">
    <location>
        <position position="123"/>
    </location>
    <ligand>
        <name>substrate</name>
    </ligand>
</feature>
<dbReference type="EMBL" id="OX365700">
    <property type="protein sequence ID" value="CAI4034044.1"/>
    <property type="molecule type" value="Genomic_DNA"/>
</dbReference>
<feature type="domain" description="Orotidine 5'-phosphate decarboxylase" evidence="9">
    <location>
        <begin position="10"/>
        <end position="229"/>
    </location>
</feature>
<evidence type="ECO:0000256" key="8">
    <source>
        <dbReference type="PIRSR" id="PIRSR614732-2"/>
    </source>
</evidence>
<feature type="binding site" evidence="6 8">
    <location>
        <position position="213"/>
    </location>
    <ligand>
        <name>substrate</name>
    </ligand>
</feature>
<evidence type="ECO:0000313" key="10">
    <source>
        <dbReference type="EMBL" id="CAI4034044.1"/>
    </source>
</evidence>
<dbReference type="RefSeq" id="WP_289271464.1">
    <property type="nucleotide sequence ID" value="NZ_OX365700.1"/>
</dbReference>